<dbReference type="KEGG" id="ssao:94300041"/>
<gene>
    <name evidence="2" type="ORF">SS50377_26018</name>
</gene>
<comment type="caution">
    <text evidence="2">The sequence shown here is derived from an EMBL/GenBank/DDBJ whole genome shotgun (WGS) entry which is preliminary data.</text>
</comment>
<protein>
    <submittedName>
        <fullName evidence="2">Uncharacterized protein</fullName>
    </submittedName>
</protein>
<dbReference type="EMBL" id="AUWU02000006">
    <property type="protein sequence ID" value="KAH0571822.1"/>
    <property type="molecule type" value="Genomic_DNA"/>
</dbReference>
<keyword evidence="1" id="KW-0175">Coiled coil</keyword>
<feature type="coiled-coil region" evidence="1">
    <location>
        <begin position="1402"/>
        <end position="1445"/>
    </location>
</feature>
<keyword evidence="3" id="KW-1185">Reference proteome</keyword>
<feature type="coiled-coil region" evidence="1">
    <location>
        <begin position="471"/>
        <end position="528"/>
    </location>
</feature>
<evidence type="ECO:0000313" key="2">
    <source>
        <dbReference type="EMBL" id="KAH0571822.1"/>
    </source>
</evidence>
<proteinExistence type="predicted"/>
<reference evidence="2 3" key="1">
    <citation type="journal article" date="2014" name="PLoS Genet.">
        <title>The Genome of Spironucleus salmonicida Highlights a Fish Pathogen Adapted to Fluctuating Environments.</title>
        <authorList>
            <person name="Xu F."/>
            <person name="Jerlstrom-Hultqvist J."/>
            <person name="Einarsson E."/>
            <person name="Astvaldsson A."/>
            <person name="Svard S.G."/>
            <person name="Andersson J.O."/>
        </authorList>
    </citation>
    <scope>NUCLEOTIDE SEQUENCE [LARGE SCALE GENOMIC DNA]</scope>
    <source>
        <strain evidence="2 3">ATCC 50377</strain>
    </source>
</reference>
<sequence>MTDQGSNTKAEAKPAQLTFSSLGKDLVELQQDVVFAFSGTQFKISEVGDTVRYLRITIDTVGDLSLLHLFMWQHKQELLFKRKVQIIIIQKTFDLKNSSVSDYWLNLVSLSIQMGFSILSYQVIGDEEIQKLAEVQVEIMKSDHEIVIVSKNSAIDSKLFPNYILIEDDINLQKQNKVDMKYDGYELIYPMFNMPPAISSVEQLAILQIIGLTLHKCDTYAHLLPMILGYTAYLIYKQMENNDVVKRNYTIQVRAQEAVAYSQQIYTDLMVSQAYQNFFELPVHLLKIFEFNDTNKFIFQQMCDVSYLFKAQYFAVFSAFFPLDNAVMSQSSRSGKTVTLHTIFYFNLFSGVKIPILINTGFTKDSRELETQPLYDRTSIEIGEGIRALFCEYQSKTDLGDVISSNLKDGVEYSKTMAYVKAECFKLIKIYDMHTAQQQLKGAFELYLQGTSVFCEFSVTGLLDFFKFDQNKQLEQTTKFLDDEIQASTNKLEAAKKIIGTLNQEDSIQNQKDVIRAIEQQIELLTQRKNSYRAYKTQPRSISVQSYNSNKEVMLLVDECLSQQKASYALCTSALVGITDQFVVKFMEKAKSSIDEILNKIEDISVNYLIQLLDWLEIRQNGLIVRKIDYYDTPQYLEYAKKKLESILLDPTEIERYFLRLIPSELFKNCKAYKIIDLMGISSPNFSNLRQPLIVQKSFQEMMQDLTKQSTLEVFREKIYQFLIMLYNPRGVETIFWLNVSYFINQHNRTTRLNTPIDVTYKLNEYFRKQFGTENQYTDFFKNTYDVKITFPQKNVYEEVPFTSKNTVHLLTAGTDISIVNFIGYNQSRYTSCNSRGSNIFTESNILGTSQMHSSCLTQRYYQGMQIAALTDDSMIQYVKKQVQGMDIKDFYLTAAPELAAEMQFMCPLVCPQIIINEGANAYFFNTTQQFQFKVNEKEIPLNQISSHMQIQNSLCIMRDEELVGANQLINSNDQEVLFEPQSIAEFNKHLHRTSSSSLNRDVVFVLNFLASQQFLTNLRRLGQDAMQIFPREKSGIDQMLCLFKQQQISEISAAIFLVMQLSCTGSQDSTRADLNIVSDSHMLLLNRLMSELNQYEQFLEIYFNPVQVTSYDITTPLETIYNNLQTLFQGATFMFLQQSFDIFFQSADKRNIKSYIQHAIANAANCQATLCEMKLLESNQKIAIVSILDKTKIQNLLLKHYPAMPDYLISLFGTIEENTNNLLYNDMLSVQQHLVKERQFQSLNFLLDSGTRGNLAVFNKSNDAGVHICFQTTNVPGISTAQIDLIKQGRKITKEGELQVQKLLKEEEEQVYVDLERATGKVEKLKAQLLDVESKQNAKTETVAKVTDMVKQAQKKQTYAEQQIQKQNILLTKVGQIGGFSGSREEYYALTKKLGEIIKENEASQLALAKQRQKCKDATQQQNLKKQQDKLIEENNDLRVKEERTYFAVQDYAYEKLKTILNNVFMDPTQKQVYVVLKEGQAIQDAFKDQNMVLKYVQSKKVQKFIQSDDSILEAGTCQIDVHQFIEEYKYLFSQLGDIQEKVEEARTCIHLQTHDWVPNLLNSSRTENTTLPPLILKELVQIVNSCTDKSKVTYKTFFSDQAIKDTKEVEADIGATDIFTYFSRLHLFPVQVVDQTLIVCKLTTDHEQFNPPAFSQSEIEAEGTGLQYEILCKSAIETYKSKLSERDIEFLQKKEDKVFDAACALLQFDDGFFAFNVKYLYQMSITRRQRTSFKEDCFETIYESKENLLETFTRLKAVIVAIEDGVVHVIILE</sequence>
<name>A0A9P8RWU0_9EUKA</name>
<dbReference type="RefSeq" id="XP_067762595.1">
    <property type="nucleotide sequence ID" value="XM_067909839.1"/>
</dbReference>
<evidence type="ECO:0000256" key="1">
    <source>
        <dbReference type="SAM" id="Coils"/>
    </source>
</evidence>
<organism evidence="2 3">
    <name type="scientific">Spironucleus salmonicida</name>
    <dbReference type="NCBI Taxonomy" id="348837"/>
    <lineage>
        <taxon>Eukaryota</taxon>
        <taxon>Metamonada</taxon>
        <taxon>Diplomonadida</taxon>
        <taxon>Hexamitidae</taxon>
        <taxon>Hexamitinae</taxon>
        <taxon>Spironucleus</taxon>
    </lineage>
</organism>
<dbReference type="GeneID" id="94300041"/>
<evidence type="ECO:0000313" key="3">
    <source>
        <dbReference type="Proteomes" id="UP000018208"/>
    </source>
</evidence>
<dbReference type="Proteomes" id="UP000018208">
    <property type="component" value="Unassembled WGS sequence"/>
</dbReference>
<accession>A0A9P8RWU0</accession>